<dbReference type="STRING" id="1079859.SAMN04515674_103273"/>
<keyword evidence="1" id="KW-0472">Membrane</keyword>
<evidence type="ECO:0000313" key="2">
    <source>
        <dbReference type="EMBL" id="SFP47377.1"/>
    </source>
</evidence>
<accession>A0A1I5QMQ4</accession>
<feature type="transmembrane region" description="Helical" evidence="1">
    <location>
        <begin position="150"/>
        <end position="172"/>
    </location>
</feature>
<gene>
    <name evidence="2" type="ORF">SAMN04515674_103273</name>
</gene>
<dbReference type="OrthoDB" id="1049480at2"/>
<sequence length="338" mass="38337">MSNNSEIVFEKERDFSDKINITFAFVIQNFKSFFWALLCFTGPLVLLSGIFAGIYQTKVFSKISTSKNESVSVETSQNAWDRIFKTIGRQGADFFSIEYFLTIVFSIIAGALMIVTVQSYLYAYKTQNRQPEIGEVWEVIKGRFWPICRALLIVSVIYIIMVTLSGVIIWGFTLIFDNKFLTGILSGVVVLLMGIFMMYCLITTSLIPSIMTFENIRARASIRRAFVLIKNKWWSTFGLIFIMSVIRMITSLIFGIPAVIIPVIRSLKLMGSGKSGDLIMIFSTVVSVLGSTLLIAPIYVSLVFQYFNLLERKEGKGLLKQVSEIGLNKIDRNEEEEY</sequence>
<name>A0A1I5QMQ4_9BACT</name>
<feature type="transmembrane region" description="Helical" evidence="1">
    <location>
        <begin position="99"/>
        <end position="123"/>
    </location>
</feature>
<dbReference type="EMBL" id="FOXH01000003">
    <property type="protein sequence ID" value="SFP47377.1"/>
    <property type="molecule type" value="Genomic_DNA"/>
</dbReference>
<keyword evidence="1" id="KW-1133">Transmembrane helix</keyword>
<evidence type="ECO:0000313" key="3">
    <source>
        <dbReference type="Proteomes" id="UP000199306"/>
    </source>
</evidence>
<feature type="transmembrane region" description="Helical" evidence="1">
    <location>
        <begin position="234"/>
        <end position="260"/>
    </location>
</feature>
<keyword evidence="1" id="KW-0812">Transmembrane</keyword>
<dbReference type="RefSeq" id="WP_092014420.1">
    <property type="nucleotide sequence ID" value="NZ_FOXH01000003.1"/>
</dbReference>
<proteinExistence type="predicted"/>
<feature type="transmembrane region" description="Helical" evidence="1">
    <location>
        <begin position="184"/>
        <end position="213"/>
    </location>
</feature>
<feature type="transmembrane region" description="Helical" evidence="1">
    <location>
        <begin position="280"/>
        <end position="304"/>
    </location>
</feature>
<keyword evidence="3" id="KW-1185">Reference proteome</keyword>
<evidence type="ECO:0008006" key="4">
    <source>
        <dbReference type="Google" id="ProtNLM"/>
    </source>
</evidence>
<organism evidence="2 3">
    <name type="scientific">Pseudarcicella hirudinis</name>
    <dbReference type="NCBI Taxonomy" id="1079859"/>
    <lineage>
        <taxon>Bacteria</taxon>
        <taxon>Pseudomonadati</taxon>
        <taxon>Bacteroidota</taxon>
        <taxon>Cytophagia</taxon>
        <taxon>Cytophagales</taxon>
        <taxon>Flectobacillaceae</taxon>
        <taxon>Pseudarcicella</taxon>
    </lineage>
</organism>
<feature type="transmembrane region" description="Helical" evidence="1">
    <location>
        <begin position="33"/>
        <end position="55"/>
    </location>
</feature>
<evidence type="ECO:0000256" key="1">
    <source>
        <dbReference type="SAM" id="Phobius"/>
    </source>
</evidence>
<protein>
    <recommendedName>
        <fullName evidence="4">Membrane domain of glycerophosphoryl diester phosphodiesterase</fullName>
    </recommendedName>
</protein>
<reference evidence="2 3" key="1">
    <citation type="submission" date="2016-10" db="EMBL/GenBank/DDBJ databases">
        <authorList>
            <person name="de Groot N.N."/>
        </authorList>
    </citation>
    <scope>NUCLEOTIDE SEQUENCE [LARGE SCALE GENOMIC DNA]</scope>
    <source>
        <strain evidence="3">E92,LMG 26720,CCM 7988</strain>
    </source>
</reference>
<dbReference type="Proteomes" id="UP000199306">
    <property type="component" value="Unassembled WGS sequence"/>
</dbReference>
<dbReference type="AlphaFoldDB" id="A0A1I5QMQ4"/>